<accession>A0A1I6B8J3</accession>
<evidence type="ECO:0000256" key="1">
    <source>
        <dbReference type="SAM" id="MobiDB-lite"/>
    </source>
</evidence>
<keyword evidence="3" id="KW-1185">Reference proteome</keyword>
<dbReference type="AlphaFoldDB" id="A0A1I6B8J3"/>
<dbReference type="Proteomes" id="UP000199029">
    <property type="component" value="Unassembled WGS sequence"/>
</dbReference>
<dbReference type="STRING" id="1227077.SAMN04515668_4286"/>
<feature type="compositionally biased region" description="Basic and acidic residues" evidence="1">
    <location>
        <begin position="9"/>
        <end position="38"/>
    </location>
</feature>
<proteinExistence type="predicted"/>
<sequence length="38" mass="4283">MPTKKASTAKKDPCWKGYEQEGTKKKDGKTVPNCVRKD</sequence>
<name>A0A1I6B8J3_HYMAR</name>
<evidence type="ECO:0000313" key="3">
    <source>
        <dbReference type="Proteomes" id="UP000199029"/>
    </source>
</evidence>
<evidence type="ECO:0000313" key="2">
    <source>
        <dbReference type="EMBL" id="SFQ77230.1"/>
    </source>
</evidence>
<organism evidence="2 3">
    <name type="scientific">Hymenobacter arizonensis</name>
    <name type="common">Siccationidurans arizonensis</name>
    <dbReference type="NCBI Taxonomy" id="1227077"/>
    <lineage>
        <taxon>Bacteria</taxon>
        <taxon>Pseudomonadati</taxon>
        <taxon>Bacteroidota</taxon>
        <taxon>Cytophagia</taxon>
        <taxon>Cytophagales</taxon>
        <taxon>Hymenobacteraceae</taxon>
        <taxon>Hymenobacter</taxon>
    </lineage>
</organism>
<feature type="region of interest" description="Disordered" evidence="1">
    <location>
        <begin position="1"/>
        <end position="38"/>
    </location>
</feature>
<reference evidence="3" key="1">
    <citation type="submission" date="2016-10" db="EMBL/GenBank/DDBJ databases">
        <authorList>
            <person name="Varghese N."/>
            <person name="Submissions S."/>
        </authorList>
    </citation>
    <scope>NUCLEOTIDE SEQUENCE [LARGE SCALE GENOMIC DNA]</scope>
    <source>
        <strain evidence="3">OR362-8,ATCC BAA-1266,JCM 13504</strain>
    </source>
</reference>
<dbReference type="EMBL" id="FOXS01000007">
    <property type="protein sequence ID" value="SFQ77230.1"/>
    <property type="molecule type" value="Genomic_DNA"/>
</dbReference>
<protein>
    <submittedName>
        <fullName evidence="2">Uncharacterized protein</fullName>
    </submittedName>
</protein>
<gene>
    <name evidence="2" type="ORF">SAMN04515668_4286</name>
</gene>